<dbReference type="Gene3D" id="1.20.1280.50">
    <property type="match status" value="1"/>
</dbReference>
<dbReference type="EMBL" id="JBANAX010000641">
    <property type="protein sequence ID" value="KAL1199527.1"/>
    <property type="molecule type" value="Genomic_DNA"/>
</dbReference>
<dbReference type="SUPFAM" id="SSF81383">
    <property type="entry name" value="F-box domain"/>
    <property type="match status" value="1"/>
</dbReference>
<feature type="region of interest" description="Disordered" evidence="2">
    <location>
        <begin position="203"/>
        <end position="223"/>
    </location>
</feature>
<dbReference type="Pfam" id="PF01167">
    <property type="entry name" value="Tub"/>
    <property type="match status" value="1"/>
</dbReference>
<dbReference type="SUPFAM" id="SSF54518">
    <property type="entry name" value="Tubby C-terminal domain-like"/>
    <property type="match status" value="1"/>
</dbReference>
<dbReference type="PRINTS" id="PR01573">
    <property type="entry name" value="SUPERTUBBY"/>
</dbReference>
<dbReference type="Gene3D" id="3.20.90.10">
    <property type="entry name" value="Tubby Protein, Chain A"/>
    <property type="match status" value="1"/>
</dbReference>
<dbReference type="InterPro" id="IPR018066">
    <property type="entry name" value="Tubby_C_CS"/>
</dbReference>
<evidence type="ECO:0000256" key="1">
    <source>
        <dbReference type="ARBA" id="ARBA00007129"/>
    </source>
</evidence>
<protein>
    <submittedName>
        <fullName evidence="5">Tubby-like F-box protein 2</fullName>
    </submittedName>
</protein>
<name>A0ABD0ZYC2_CARAN</name>
<sequence length="369" mass="41000">MSLKSILRDLKEVRDGLGGISKRSWSKSSHIAPDQTASPLDNIPQSPWASLPPELLLDIIRIVEESETSWPARAAVVSCASVCKSWRGITMEIVKIPELCAKLTFPISLKQPGPRDSPIQCFIKRNRATATYILYYGLMPSEAENDKLLLAARRSRRATCTDFIISLSAKNFSRSSSTYVGKLRSGFLGTKFTIYDNQTTLSTAQGQPNRRLKQASPKLPASSSTVGNITYELNVLRTRGPRRMHCVMDSIPISSVITEPTIVQGIEEEVSSLPSPKGEIPDISPSLMDQPLVLKNKSPRWHEQLQCWCLNFKGRVTVASVKNFQLVADIDTSLDAPPEEHERVILQFGKIAALTPNRRVKGEVKSRLF</sequence>
<dbReference type="InterPro" id="IPR036047">
    <property type="entry name" value="F-box-like_dom_sf"/>
</dbReference>
<feature type="compositionally biased region" description="Polar residues" evidence="2">
    <location>
        <begin position="35"/>
        <end position="45"/>
    </location>
</feature>
<dbReference type="GO" id="GO:0006355">
    <property type="term" value="P:regulation of DNA-templated transcription"/>
    <property type="evidence" value="ECO:0007669"/>
    <property type="project" value="UniProtKB-ARBA"/>
</dbReference>
<dbReference type="InterPro" id="IPR000007">
    <property type="entry name" value="Tubby_C"/>
</dbReference>
<comment type="caution">
    <text evidence="5">The sequence shown here is derived from an EMBL/GenBank/DDBJ whole genome shotgun (WGS) entry which is preliminary data.</text>
</comment>
<evidence type="ECO:0000313" key="5">
    <source>
        <dbReference type="EMBL" id="KAL1199527.1"/>
    </source>
</evidence>
<dbReference type="PROSITE" id="PS01200">
    <property type="entry name" value="TUB_1"/>
    <property type="match status" value="1"/>
</dbReference>
<feature type="domain" description="Tubby C-terminal" evidence="3">
    <location>
        <begin position="109"/>
        <end position="352"/>
    </location>
</feature>
<dbReference type="PANTHER" id="PTHR16517:SF134">
    <property type="entry name" value="TUBBY-LIKE F-BOX PROTEIN 2"/>
    <property type="match status" value="1"/>
</dbReference>
<comment type="similarity">
    <text evidence="1">Belongs to the TUB family.</text>
</comment>
<proteinExistence type="inferred from homology"/>
<dbReference type="InterPro" id="IPR025659">
    <property type="entry name" value="Tubby-like_C"/>
</dbReference>
<reference evidence="5 6" key="1">
    <citation type="submission" date="2024-04" db="EMBL/GenBank/DDBJ databases">
        <title>Genome assembly C_amara_ONT_v2.</title>
        <authorList>
            <person name="Yant L."/>
            <person name="Moore C."/>
            <person name="Slenker M."/>
        </authorList>
    </citation>
    <scope>NUCLEOTIDE SEQUENCE [LARGE SCALE GENOMIC DNA]</scope>
    <source>
        <tissue evidence="5">Leaf</tissue>
    </source>
</reference>
<dbReference type="InterPro" id="IPR001810">
    <property type="entry name" value="F-box_dom"/>
</dbReference>
<evidence type="ECO:0000259" key="4">
    <source>
        <dbReference type="Pfam" id="PF12937"/>
    </source>
</evidence>
<dbReference type="Proteomes" id="UP001558713">
    <property type="component" value="Unassembled WGS sequence"/>
</dbReference>
<dbReference type="AlphaFoldDB" id="A0ABD0ZYC2"/>
<feature type="region of interest" description="Disordered" evidence="2">
    <location>
        <begin position="21"/>
        <end position="45"/>
    </location>
</feature>
<accession>A0ABD0ZYC2</accession>
<dbReference type="PANTHER" id="PTHR16517">
    <property type="entry name" value="TUBBY-RELATED"/>
    <property type="match status" value="1"/>
</dbReference>
<organism evidence="5 6">
    <name type="scientific">Cardamine amara subsp. amara</name>
    <dbReference type="NCBI Taxonomy" id="228776"/>
    <lineage>
        <taxon>Eukaryota</taxon>
        <taxon>Viridiplantae</taxon>
        <taxon>Streptophyta</taxon>
        <taxon>Embryophyta</taxon>
        <taxon>Tracheophyta</taxon>
        <taxon>Spermatophyta</taxon>
        <taxon>Magnoliopsida</taxon>
        <taxon>eudicotyledons</taxon>
        <taxon>Gunneridae</taxon>
        <taxon>Pentapetalae</taxon>
        <taxon>rosids</taxon>
        <taxon>malvids</taxon>
        <taxon>Brassicales</taxon>
        <taxon>Brassicaceae</taxon>
        <taxon>Cardamineae</taxon>
        <taxon>Cardamine</taxon>
    </lineage>
</organism>
<evidence type="ECO:0000256" key="2">
    <source>
        <dbReference type="SAM" id="MobiDB-lite"/>
    </source>
</evidence>
<feature type="domain" description="F-box" evidence="4">
    <location>
        <begin position="48"/>
        <end position="90"/>
    </location>
</feature>
<dbReference type="Pfam" id="PF12937">
    <property type="entry name" value="F-box-like"/>
    <property type="match status" value="1"/>
</dbReference>
<keyword evidence="6" id="KW-1185">Reference proteome</keyword>
<evidence type="ECO:0000313" key="6">
    <source>
        <dbReference type="Proteomes" id="UP001558713"/>
    </source>
</evidence>
<gene>
    <name evidence="5" type="ORF">V5N11_031638</name>
</gene>
<evidence type="ECO:0000259" key="3">
    <source>
        <dbReference type="Pfam" id="PF01167"/>
    </source>
</evidence>
<dbReference type="CDD" id="cd22153">
    <property type="entry name" value="F-box_AtTLP-like"/>
    <property type="match status" value="1"/>
</dbReference>